<evidence type="ECO:0000313" key="3">
    <source>
        <dbReference type="Proteomes" id="UP000295164"/>
    </source>
</evidence>
<feature type="domain" description="BIG2" evidence="1">
    <location>
        <begin position="667"/>
        <end position="734"/>
    </location>
</feature>
<dbReference type="Proteomes" id="UP000295164">
    <property type="component" value="Unassembled WGS sequence"/>
</dbReference>
<dbReference type="Pfam" id="PF13585">
    <property type="entry name" value="CHU_C"/>
    <property type="match status" value="1"/>
</dbReference>
<accession>A0A4R4E0Y6</accession>
<reference evidence="2 3" key="1">
    <citation type="submission" date="2019-03" db="EMBL/GenBank/DDBJ databases">
        <authorList>
            <person name="Kim M.K.M."/>
        </authorList>
    </citation>
    <scope>NUCLEOTIDE SEQUENCE [LARGE SCALE GENOMIC DNA]</scope>
    <source>
        <strain evidence="2 3">17J68-15</strain>
    </source>
</reference>
<dbReference type="Gene3D" id="2.60.40.1080">
    <property type="match status" value="4"/>
</dbReference>
<dbReference type="AlphaFoldDB" id="A0A4R4E0Y6"/>
<feature type="domain" description="BIG2" evidence="1">
    <location>
        <begin position="420"/>
        <end position="490"/>
    </location>
</feature>
<dbReference type="EMBL" id="SKFH01000012">
    <property type="protein sequence ID" value="TCZ71792.1"/>
    <property type="molecule type" value="Genomic_DNA"/>
</dbReference>
<dbReference type="InterPro" id="IPR003343">
    <property type="entry name" value="Big_2"/>
</dbReference>
<keyword evidence="3" id="KW-1185">Reference proteome</keyword>
<evidence type="ECO:0000313" key="2">
    <source>
        <dbReference type="EMBL" id="TCZ71792.1"/>
    </source>
</evidence>
<dbReference type="OrthoDB" id="1652165at2"/>
<evidence type="ECO:0000259" key="1">
    <source>
        <dbReference type="SMART" id="SM00635"/>
    </source>
</evidence>
<feature type="domain" description="BIG2" evidence="1">
    <location>
        <begin position="585"/>
        <end position="658"/>
    </location>
</feature>
<dbReference type="Pfam" id="PF02368">
    <property type="entry name" value="Big_2"/>
    <property type="match status" value="2"/>
</dbReference>
<comment type="caution">
    <text evidence="2">The sequence shown here is derived from an EMBL/GenBank/DDBJ whole genome shotgun (WGS) entry which is preliminary data.</text>
</comment>
<dbReference type="InterPro" id="IPR008964">
    <property type="entry name" value="Invasin/intimin_cell_adhesion"/>
</dbReference>
<dbReference type="NCBIfam" id="TIGR04131">
    <property type="entry name" value="Bac_Flav_CTERM"/>
    <property type="match status" value="1"/>
</dbReference>
<sequence>MPEFDRLVIRVPEFSGGASDMARNRVRSYLSEMRAKIGCGTRFEAGPKARGACITLKNNNQIPAVSPESGIFVPPFRTNMLKALLSLALLAGSFAAGAQTLPGLVLNELSQGQTSSQKEYFEFVVAGTRTCTDSTLDLRGWIFDDNNGWIATGSGTGIAAGAMRFANVANWAAVPYGSVILIYSDIEKNNSITLPDDPTDANHDYVYVLKANSTLLQKNTTDPSAPSSASFTYSTTGWSNGGDWATVALANGGDGVVIVKPTTLNNEYFSFGFVIGSASTATVWVPDMPGGKNYFLTNANFSQAASWQQGDAGLNETPGAPNGGANTTWINSMRVQATGVTVAAVSSSNGNVLCVGSTTTLSSTTPGGTWSSATPGVVSVNSSTGVATAVAAGGPVTITYTVTSGGCTGTATYDITSVSAANAGTVSGAANLCVGATSTFTSNGTPGGTWSSSNAAVATVNPATGVVTGVTGGGPVNIIYSVGSGACAATASAPITVTAAPVLQPTTGPATLCVGTTAQFTNPFQPNGAGTWTATPAGLVTVSPTLPAGGPSIVNVTAVAPGAVTLNFTAGTAGCTSTMPFALLVVATPVVPASTGASNVCVGGTTPLSNSAPGGTWSSADGTIATVNPATGVVTGVATGTANIIYTVTNAAGCTGTSQATITVTSTPAPGPITGNTTLCVGGTSTLANTLAGGTWSSGNTALATINATTGVVTGIAPGTSIPITYTVTNNGCTGTANTTVTVNAAPVLAPIAAQALCAGSTATLTPSIAGGAWTSSNPAAATISNTGVLTGVAAGNTQLTYTVTSGGCTASQVVNVTVNSAAVQLTASATTINAGQSVTLTPVWTGTAPFTVTAWAPPALLPNQTAATQTLTPPATTTFSVTGNDANGCTATGSVTVTVNVPVTDDLFVPNYFTPNNDGRNDVLYFYGSSVTALDFRIFNQWGEQVFASTDKARGWDGSASGKQQPVGVYMYVAKVTLANGQTRTLKGSINLIR</sequence>
<feature type="domain" description="BIG2" evidence="1">
    <location>
        <begin position="737"/>
        <end position="816"/>
    </location>
</feature>
<dbReference type="SMART" id="SM00635">
    <property type="entry name" value="BID_2"/>
    <property type="match status" value="4"/>
</dbReference>
<protein>
    <submittedName>
        <fullName evidence="2">T9SS type B sorting domain-containing protein</fullName>
    </submittedName>
</protein>
<proteinExistence type="predicted"/>
<gene>
    <name evidence="2" type="ORF">E0486_09590</name>
</gene>
<organism evidence="2 3">
    <name type="scientific">Flaviaesturariibacter aridisoli</name>
    <dbReference type="NCBI Taxonomy" id="2545761"/>
    <lineage>
        <taxon>Bacteria</taxon>
        <taxon>Pseudomonadati</taxon>
        <taxon>Bacteroidota</taxon>
        <taxon>Chitinophagia</taxon>
        <taxon>Chitinophagales</taxon>
        <taxon>Chitinophagaceae</taxon>
        <taxon>Flaviaestuariibacter</taxon>
    </lineage>
</organism>
<dbReference type="InterPro" id="IPR026341">
    <property type="entry name" value="T9SS_type_B"/>
</dbReference>
<dbReference type="SUPFAM" id="SSF49373">
    <property type="entry name" value="Invasin/intimin cell-adhesion fragments"/>
    <property type="match status" value="1"/>
</dbReference>
<name>A0A4R4E0Y6_9BACT</name>